<feature type="transmembrane region" description="Helical" evidence="6">
    <location>
        <begin position="12"/>
        <end position="30"/>
    </location>
</feature>
<evidence type="ECO:0000313" key="7">
    <source>
        <dbReference type="EMBL" id="PRO67812.1"/>
    </source>
</evidence>
<evidence type="ECO:0000256" key="2">
    <source>
        <dbReference type="ARBA" id="ARBA00022475"/>
    </source>
</evidence>
<proteinExistence type="predicted"/>
<protein>
    <submittedName>
        <fullName evidence="7">Murein hydrolase transporter LrgA</fullName>
    </submittedName>
</protein>
<dbReference type="InterPro" id="IPR005538">
    <property type="entry name" value="LrgA/CidA"/>
</dbReference>
<comment type="subcellular location">
    <subcellularLocation>
        <location evidence="1">Cell membrane</location>
        <topology evidence="1">Multi-pass membrane protein</topology>
    </subcellularLocation>
</comment>
<reference evidence="8" key="1">
    <citation type="journal article" date="2020" name="Int. J. Syst. Evol. Microbiol.">
        <title>Alteromonas alba sp. nov., a marine bacterium isolated from the seawater of the West Pacific Ocean.</title>
        <authorList>
            <person name="Sun C."/>
            <person name="Wu Y.-H."/>
            <person name="Xamxidin M."/>
            <person name="Cheng H."/>
            <person name="Xu X.-W."/>
        </authorList>
    </citation>
    <scope>NUCLEOTIDE SEQUENCE [LARGE SCALE GENOMIC DNA]</scope>
    <source>
        <strain evidence="8">9a2</strain>
    </source>
</reference>
<keyword evidence="5 6" id="KW-0472">Membrane</keyword>
<feature type="transmembrane region" description="Helical" evidence="6">
    <location>
        <begin position="88"/>
        <end position="110"/>
    </location>
</feature>
<dbReference type="PANTHER" id="PTHR33931:SF2">
    <property type="entry name" value="HOLIN-LIKE PROTEIN CIDA"/>
    <property type="match status" value="1"/>
</dbReference>
<evidence type="ECO:0000256" key="5">
    <source>
        <dbReference type="ARBA" id="ARBA00023136"/>
    </source>
</evidence>
<keyword evidence="3 6" id="KW-0812">Transmembrane</keyword>
<comment type="caution">
    <text evidence="7">The sequence shown here is derived from an EMBL/GenBank/DDBJ whole genome shotgun (WGS) entry which is preliminary data.</text>
</comment>
<gene>
    <name evidence="7" type="ORF">C6Y39_16585</name>
</gene>
<dbReference type="GO" id="GO:0016787">
    <property type="term" value="F:hydrolase activity"/>
    <property type="evidence" value="ECO:0007669"/>
    <property type="project" value="UniProtKB-KW"/>
</dbReference>
<evidence type="ECO:0000256" key="3">
    <source>
        <dbReference type="ARBA" id="ARBA00022692"/>
    </source>
</evidence>
<dbReference type="EMBL" id="PVNO01000030">
    <property type="protein sequence ID" value="PRO67812.1"/>
    <property type="molecule type" value="Genomic_DNA"/>
</dbReference>
<evidence type="ECO:0000256" key="6">
    <source>
        <dbReference type="SAM" id="Phobius"/>
    </source>
</evidence>
<dbReference type="RefSeq" id="WP_105932343.1">
    <property type="nucleotide sequence ID" value="NZ_PVNO01000030.1"/>
</dbReference>
<keyword evidence="7" id="KW-0378">Hydrolase</keyword>
<dbReference type="PANTHER" id="PTHR33931">
    <property type="entry name" value="HOLIN-LIKE PROTEIN CIDA-RELATED"/>
    <property type="match status" value="1"/>
</dbReference>
<feature type="transmembrane region" description="Helical" evidence="6">
    <location>
        <begin position="64"/>
        <end position="82"/>
    </location>
</feature>
<evidence type="ECO:0000256" key="1">
    <source>
        <dbReference type="ARBA" id="ARBA00004651"/>
    </source>
</evidence>
<keyword evidence="8" id="KW-1185">Reference proteome</keyword>
<keyword evidence="2" id="KW-1003">Cell membrane</keyword>
<evidence type="ECO:0000256" key="4">
    <source>
        <dbReference type="ARBA" id="ARBA00022989"/>
    </source>
</evidence>
<feature type="transmembrane region" description="Helical" evidence="6">
    <location>
        <begin position="36"/>
        <end position="52"/>
    </location>
</feature>
<dbReference type="Pfam" id="PF03788">
    <property type="entry name" value="LrgA"/>
    <property type="match status" value="1"/>
</dbReference>
<organism evidence="7 8">
    <name type="scientific">Alteromonas gracilis</name>
    <dbReference type="NCBI Taxonomy" id="1479524"/>
    <lineage>
        <taxon>Bacteria</taxon>
        <taxon>Pseudomonadati</taxon>
        <taxon>Pseudomonadota</taxon>
        <taxon>Gammaproteobacteria</taxon>
        <taxon>Alteromonadales</taxon>
        <taxon>Alteromonadaceae</taxon>
        <taxon>Alteromonas/Salinimonas group</taxon>
        <taxon>Alteromonas</taxon>
    </lineage>
</organism>
<sequence>MQNVKDTMVGTAAVFIAYYLGLLIVSAASLPIPGPLLGLILLLVALFCFPTLEHHVARAVTFPLKHMSLLFIPAVLGVTMYWGDIKTYALAIVIAIVVTTSFSLGFTAWLSQQLLNSKKSDVLANGKNIGDVDD</sequence>
<keyword evidence="4 6" id="KW-1133">Transmembrane helix</keyword>
<dbReference type="Proteomes" id="UP000239539">
    <property type="component" value="Unassembled WGS sequence"/>
</dbReference>
<evidence type="ECO:0000313" key="8">
    <source>
        <dbReference type="Proteomes" id="UP000239539"/>
    </source>
</evidence>
<name>A0ABX5CLS6_9ALTE</name>
<accession>A0ABX5CLS6</accession>